<evidence type="ECO:0000259" key="4">
    <source>
        <dbReference type="Pfam" id="PF13193"/>
    </source>
</evidence>
<dbReference type="STRING" id="490629.SAMN05216266_108293"/>
<keyword evidence="6" id="KW-1185">Reference proteome</keyword>
<dbReference type="InterPro" id="IPR020845">
    <property type="entry name" value="AMP-binding_CS"/>
</dbReference>
<keyword evidence="2" id="KW-0436">Ligase</keyword>
<accession>A0A1I1A8U5</accession>
<dbReference type="EMBL" id="FOKG01000008">
    <property type="protein sequence ID" value="SFB34375.1"/>
    <property type="molecule type" value="Genomic_DNA"/>
</dbReference>
<dbReference type="InterPro" id="IPR042099">
    <property type="entry name" value="ANL_N_sf"/>
</dbReference>
<dbReference type="Proteomes" id="UP000243799">
    <property type="component" value="Unassembled WGS sequence"/>
</dbReference>
<dbReference type="InterPro" id="IPR000873">
    <property type="entry name" value="AMP-dep_synth/lig_dom"/>
</dbReference>
<dbReference type="RefSeq" id="WP_091673985.1">
    <property type="nucleotide sequence ID" value="NZ_FOKG01000008.1"/>
</dbReference>
<sequence>MTITSPPSPPGLPSSLTYPDAPVGSLLASGAAHFGSRPAYVHGDRALTFADVGTAAARFANALAAHGIGRGDTVALHLPNCLAYPVAYFGTMLAGATFTPANPLLPPKDLAAQLVDSNATAAVTFGPVAAALDGVREHTNLRLVIVDRPIGDLGPGQVEFQTFHAEAPPDPPEVGLDPATDLAHLAYTGGTTGRSKGVRLPHRNVVVNALQAACWGSGAVPALDVDGNPRLDQIGSPEEWPVRLGTGIGINLTPWFHAMGTIGSLIIPMLTGGTVVLHDRFDPVHYAADAERRGVTTLGGAPALFAALLACPEFHTRDLSSVRAVSSGAAPMPMEMFRALTNRLPNAVISEGYGLTEVTMAAVLSPTWHSGTRKVGSVGLPVFDTEVKVVPVEGGDPLPRGAHGEICLRGPQVMTGYHQRPEETAAALDDGWLHTGDIGVIDEDGYLSVVDRKKDMLLYKGYNVYPRELEELLVAQPSVLTAAVVGKPSADVGELPVAFVVRAEGHEETGEAELMESVNSQVLPYKRLRELRFVEQIPVSAAGKILKRELRAQLGPPPGQSAPA</sequence>
<dbReference type="Gene3D" id="3.30.300.30">
    <property type="match status" value="1"/>
</dbReference>
<dbReference type="GO" id="GO:0016405">
    <property type="term" value="F:CoA-ligase activity"/>
    <property type="evidence" value="ECO:0007669"/>
    <property type="project" value="TreeGrafter"/>
</dbReference>
<evidence type="ECO:0000256" key="1">
    <source>
        <dbReference type="ARBA" id="ARBA00006432"/>
    </source>
</evidence>
<evidence type="ECO:0000259" key="3">
    <source>
        <dbReference type="Pfam" id="PF00501"/>
    </source>
</evidence>
<dbReference type="Pfam" id="PF00501">
    <property type="entry name" value="AMP-binding"/>
    <property type="match status" value="1"/>
</dbReference>
<dbReference type="OrthoDB" id="9803968at2"/>
<protein>
    <submittedName>
        <fullName evidence="5">Long-chain acyl-CoA synthetase</fullName>
    </submittedName>
</protein>
<evidence type="ECO:0000256" key="2">
    <source>
        <dbReference type="ARBA" id="ARBA00022598"/>
    </source>
</evidence>
<dbReference type="AlphaFoldDB" id="A0A1I1A8U5"/>
<feature type="domain" description="AMP-dependent synthetase/ligase" evidence="3">
    <location>
        <begin position="31"/>
        <end position="418"/>
    </location>
</feature>
<feature type="domain" description="AMP-binding enzyme C-terminal" evidence="4">
    <location>
        <begin position="468"/>
        <end position="544"/>
    </location>
</feature>
<evidence type="ECO:0000313" key="6">
    <source>
        <dbReference type="Proteomes" id="UP000243799"/>
    </source>
</evidence>
<organism evidence="5 6">
    <name type="scientific">Amycolatopsis marina</name>
    <dbReference type="NCBI Taxonomy" id="490629"/>
    <lineage>
        <taxon>Bacteria</taxon>
        <taxon>Bacillati</taxon>
        <taxon>Actinomycetota</taxon>
        <taxon>Actinomycetes</taxon>
        <taxon>Pseudonocardiales</taxon>
        <taxon>Pseudonocardiaceae</taxon>
        <taxon>Amycolatopsis</taxon>
    </lineage>
</organism>
<dbReference type="PROSITE" id="PS00455">
    <property type="entry name" value="AMP_BINDING"/>
    <property type="match status" value="1"/>
</dbReference>
<comment type="similarity">
    <text evidence="1">Belongs to the ATP-dependent AMP-binding enzyme family.</text>
</comment>
<dbReference type="PANTHER" id="PTHR24096">
    <property type="entry name" value="LONG-CHAIN-FATTY-ACID--COA LIGASE"/>
    <property type="match status" value="1"/>
</dbReference>
<evidence type="ECO:0000313" key="5">
    <source>
        <dbReference type="EMBL" id="SFB34375.1"/>
    </source>
</evidence>
<dbReference type="Gene3D" id="3.40.50.12780">
    <property type="entry name" value="N-terminal domain of ligase-like"/>
    <property type="match status" value="1"/>
</dbReference>
<reference evidence="6" key="1">
    <citation type="submission" date="2016-10" db="EMBL/GenBank/DDBJ databases">
        <authorList>
            <person name="Varghese N."/>
            <person name="Submissions S."/>
        </authorList>
    </citation>
    <scope>NUCLEOTIDE SEQUENCE [LARGE SCALE GENOMIC DNA]</scope>
    <source>
        <strain evidence="6">CGMCC 4.3568</strain>
    </source>
</reference>
<dbReference type="Pfam" id="PF13193">
    <property type="entry name" value="AMP-binding_C"/>
    <property type="match status" value="1"/>
</dbReference>
<dbReference type="InterPro" id="IPR025110">
    <property type="entry name" value="AMP-bd_C"/>
</dbReference>
<dbReference type="SUPFAM" id="SSF56801">
    <property type="entry name" value="Acetyl-CoA synthetase-like"/>
    <property type="match status" value="1"/>
</dbReference>
<gene>
    <name evidence="5" type="ORF">SAMN05216266_108293</name>
</gene>
<dbReference type="PANTHER" id="PTHR24096:SF149">
    <property type="entry name" value="AMP-BINDING DOMAIN-CONTAINING PROTEIN-RELATED"/>
    <property type="match status" value="1"/>
</dbReference>
<dbReference type="InterPro" id="IPR045851">
    <property type="entry name" value="AMP-bd_C_sf"/>
</dbReference>
<name>A0A1I1A8U5_9PSEU</name>
<proteinExistence type="inferred from homology"/>